<keyword evidence="8" id="KW-1185">Reference proteome</keyword>
<dbReference type="GO" id="GO:1901359">
    <property type="term" value="F:tungstate binding"/>
    <property type="evidence" value="ECO:0007669"/>
    <property type="project" value="UniProtKB-ARBA"/>
</dbReference>
<dbReference type="GO" id="GO:0015689">
    <property type="term" value="P:molybdate ion transport"/>
    <property type="evidence" value="ECO:0007669"/>
    <property type="project" value="InterPro"/>
</dbReference>
<evidence type="ECO:0000256" key="3">
    <source>
        <dbReference type="ARBA" id="ARBA00022723"/>
    </source>
</evidence>
<dbReference type="FunFam" id="3.40.190.10:FF:000035">
    <property type="entry name" value="Molybdate ABC transporter substrate-binding protein"/>
    <property type="match status" value="1"/>
</dbReference>
<dbReference type="InterPro" id="IPR005950">
    <property type="entry name" value="ModA"/>
</dbReference>
<evidence type="ECO:0000256" key="2">
    <source>
        <dbReference type="ARBA" id="ARBA00022505"/>
    </source>
</evidence>
<evidence type="ECO:0000313" key="7">
    <source>
        <dbReference type="EMBL" id="EFV94514.1"/>
    </source>
</evidence>
<keyword evidence="4" id="KW-0732">Signal</keyword>
<dbReference type="GO" id="GO:0046872">
    <property type="term" value="F:metal ion binding"/>
    <property type="evidence" value="ECO:0007669"/>
    <property type="project" value="UniProtKB-KW"/>
</dbReference>
<dbReference type="PANTHER" id="PTHR30632:SF0">
    <property type="entry name" value="SULFATE-BINDING PROTEIN"/>
    <property type="match status" value="1"/>
</dbReference>
<dbReference type="PANTHER" id="PTHR30632">
    <property type="entry name" value="MOLYBDATE-BINDING PERIPLASMIC PROTEIN"/>
    <property type="match status" value="1"/>
</dbReference>
<feature type="binding site" evidence="6">
    <location>
        <position position="72"/>
    </location>
    <ligand>
        <name>molybdate</name>
        <dbReference type="ChEBI" id="CHEBI:36264"/>
    </ligand>
</feature>
<dbReference type="STRING" id="887898.HMPREF0551_1770"/>
<organism evidence="7 8">
    <name type="scientific">Lautropia mirabilis ATCC 51599</name>
    <dbReference type="NCBI Taxonomy" id="887898"/>
    <lineage>
        <taxon>Bacteria</taxon>
        <taxon>Pseudomonadati</taxon>
        <taxon>Pseudomonadota</taxon>
        <taxon>Betaproteobacteria</taxon>
        <taxon>Burkholderiales</taxon>
        <taxon>Burkholderiaceae</taxon>
        <taxon>Lautropia</taxon>
    </lineage>
</organism>
<dbReference type="Pfam" id="PF13531">
    <property type="entry name" value="SBP_bac_11"/>
    <property type="match status" value="1"/>
</dbReference>
<feature type="binding site" evidence="6">
    <location>
        <position position="227"/>
    </location>
    <ligand>
        <name>molybdate</name>
        <dbReference type="ChEBI" id="CHEBI:36264"/>
    </ligand>
</feature>
<dbReference type="GO" id="GO:0030973">
    <property type="term" value="F:molybdate ion binding"/>
    <property type="evidence" value="ECO:0007669"/>
    <property type="project" value="TreeGrafter"/>
</dbReference>
<name>E7RYK6_9BURK</name>
<evidence type="ECO:0000256" key="6">
    <source>
        <dbReference type="PIRSR" id="PIRSR004846-1"/>
    </source>
</evidence>
<feature type="binding site" evidence="6">
    <location>
        <position position="100"/>
    </location>
    <ligand>
        <name>molybdate</name>
        <dbReference type="ChEBI" id="CHEBI:36264"/>
    </ligand>
</feature>
<dbReference type="InterPro" id="IPR050682">
    <property type="entry name" value="ModA/WtpA"/>
</dbReference>
<protein>
    <submittedName>
        <fullName evidence="7">Molybdate ABC transporter, periplasmic molybdate-binding protein</fullName>
    </submittedName>
</protein>
<dbReference type="SUPFAM" id="SSF53850">
    <property type="entry name" value="Periplasmic binding protein-like II"/>
    <property type="match status" value="1"/>
</dbReference>
<evidence type="ECO:0000256" key="5">
    <source>
        <dbReference type="ARBA" id="ARBA00062515"/>
    </source>
</evidence>
<evidence type="ECO:0000256" key="1">
    <source>
        <dbReference type="ARBA" id="ARBA00009175"/>
    </source>
</evidence>
<comment type="similarity">
    <text evidence="1">Belongs to the bacterial solute-binding protein ModA family.</text>
</comment>
<feature type="binding site" evidence="6">
    <location>
        <position position="209"/>
    </location>
    <ligand>
        <name>molybdate</name>
        <dbReference type="ChEBI" id="CHEBI:36264"/>
    </ligand>
</feature>
<dbReference type="PIRSF" id="PIRSF004846">
    <property type="entry name" value="ModA"/>
    <property type="match status" value="1"/>
</dbReference>
<evidence type="ECO:0000313" key="8">
    <source>
        <dbReference type="Proteomes" id="UP000011021"/>
    </source>
</evidence>
<dbReference type="HOGENOM" id="CLU_065520_3_1_4"/>
<keyword evidence="2 6" id="KW-0500">Molybdenum</keyword>
<dbReference type="NCBIfam" id="TIGR01256">
    <property type="entry name" value="modA"/>
    <property type="match status" value="1"/>
</dbReference>
<comment type="caution">
    <text evidence="7">The sequence shown here is derived from an EMBL/GenBank/DDBJ whole genome shotgun (WGS) entry which is preliminary data.</text>
</comment>
<dbReference type="EMBL" id="AEQP01000017">
    <property type="protein sequence ID" value="EFV94514.1"/>
    <property type="molecule type" value="Genomic_DNA"/>
</dbReference>
<keyword evidence="3 6" id="KW-0479">Metal-binding</keyword>
<dbReference type="AlphaFoldDB" id="E7RYK6"/>
<dbReference type="Proteomes" id="UP000011021">
    <property type="component" value="Unassembled WGS sequence"/>
</dbReference>
<gene>
    <name evidence="7" type="primary">modA</name>
    <name evidence="7" type="ORF">HMPREF0551_1770</name>
</gene>
<comment type="subunit">
    <text evidence="5">The complex is composed of two ATP-binding proteins (ModC), two transmembrane proteins (ModB) and a solute-binding protein (ModA).</text>
</comment>
<reference evidence="7 8" key="1">
    <citation type="submission" date="2010-12" db="EMBL/GenBank/DDBJ databases">
        <authorList>
            <person name="Muzny D."/>
            <person name="Qin X."/>
            <person name="Deng J."/>
            <person name="Jiang H."/>
            <person name="Liu Y."/>
            <person name="Qu J."/>
            <person name="Song X.-Z."/>
            <person name="Zhang L."/>
            <person name="Thornton R."/>
            <person name="Coyle M."/>
            <person name="Francisco L."/>
            <person name="Jackson L."/>
            <person name="Javaid M."/>
            <person name="Korchina V."/>
            <person name="Kovar C."/>
            <person name="Mata R."/>
            <person name="Mathew T."/>
            <person name="Ngo R."/>
            <person name="Nguyen L."/>
            <person name="Nguyen N."/>
            <person name="Okwuonu G."/>
            <person name="Ongeri F."/>
            <person name="Pham C."/>
            <person name="Simmons D."/>
            <person name="Wilczek-Boney K."/>
            <person name="Hale W."/>
            <person name="Jakkamsetti A."/>
            <person name="Pham P."/>
            <person name="Ruth R."/>
            <person name="San Lucas F."/>
            <person name="Warren J."/>
            <person name="Zhang J."/>
            <person name="Zhao Z."/>
            <person name="Zhou C."/>
            <person name="Zhu D."/>
            <person name="Lee S."/>
            <person name="Bess C."/>
            <person name="Blankenburg K."/>
            <person name="Forbes L."/>
            <person name="Fu Q."/>
            <person name="Gubbala S."/>
            <person name="Hirani K."/>
            <person name="Jayaseelan J.C."/>
            <person name="Lara F."/>
            <person name="Munidasa M."/>
            <person name="Palculict T."/>
            <person name="Patil S."/>
            <person name="Pu L.-L."/>
            <person name="Saada N."/>
            <person name="Tang L."/>
            <person name="Weissenberger G."/>
            <person name="Zhu Y."/>
            <person name="Hemphill L."/>
            <person name="Shang Y."/>
            <person name="Youmans B."/>
            <person name="Ayvaz T."/>
            <person name="Ross M."/>
            <person name="Santibanez J."/>
            <person name="Aqrawi P."/>
            <person name="Gross S."/>
            <person name="Joshi V."/>
            <person name="Fowler G."/>
            <person name="Nazareth L."/>
            <person name="Reid J."/>
            <person name="Worley K."/>
            <person name="Petrosino J."/>
            <person name="Highlander S."/>
            <person name="Gibbs R."/>
        </authorList>
    </citation>
    <scope>NUCLEOTIDE SEQUENCE [LARGE SCALE GENOMIC DNA]</scope>
    <source>
        <strain evidence="7 8">ATCC 51599</strain>
    </source>
</reference>
<proteinExistence type="inferred from homology"/>
<dbReference type="Gene3D" id="3.40.190.10">
    <property type="entry name" value="Periplasmic binding protein-like II"/>
    <property type="match status" value="2"/>
</dbReference>
<evidence type="ECO:0000256" key="4">
    <source>
        <dbReference type="ARBA" id="ARBA00022729"/>
    </source>
</evidence>
<sequence length="290" mass="31619">MIARFQPPAMVPCRNRYITVYISTVSISTPSIQGVISMKNISFRKQLLALSVLSLAAGTAQAAEITVSAAASLTNAFKEIAQRYEAKYPDAKVQLNFGASGALLQQMAKGAPVDVFASADQATMDKAEKQDLINPKTRHNFARNTLVLIVPADSTQSLDKLADLKKASIQKIAIGNPASVPVGNYTKDVLEDARLWKPVSTKAVNTQNVRQSLDYVARGEVDAGFVYGTDTYVMKDKVKTAFEVPTKTPILYPLAITKDSAQPEEARRFQAFVLAPEGQEVLAKFFFKKP</sequence>
<dbReference type="eggNOG" id="COG0725">
    <property type="taxonomic scope" value="Bacteria"/>
</dbReference>
<accession>E7RYK6</accession>